<dbReference type="STRING" id="1550231.SAMN05660662_2892"/>
<organism evidence="3 4">
    <name type="scientific">Blastococcus aurantiacus</name>
    <dbReference type="NCBI Taxonomy" id="1550231"/>
    <lineage>
        <taxon>Bacteria</taxon>
        <taxon>Bacillati</taxon>
        <taxon>Actinomycetota</taxon>
        <taxon>Actinomycetes</taxon>
        <taxon>Geodermatophilales</taxon>
        <taxon>Geodermatophilaceae</taxon>
        <taxon>Blastococcus</taxon>
    </lineage>
</organism>
<accession>A0A1G7MRW6</accession>
<feature type="transmembrane region" description="Helical" evidence="1">
    <location>
        <begin position="50"/>
        <end position="67"/>
    </location>
</feature>
<keyword evidence="4" id="KW-1185">Reference proteome</keyword>
<dbReference type="InterPro" id="IPR053150">
    <property type="entry name" value="Teicoplanin_resist-assoc"/>
</dbReference>
<keyword evidence="1" id="KW-0812">Transmembrane</keyword>
<keyword evidence="1" id="KW-1133">Transmembrane helix</keyword>
<dbReference type="NCBIfam" id="NF037970">
    <property type="entry name" value="vanZ_1"/>
    <property type="match status" value="1"/>
</dbReference>
<evidence type="ECO:0000313" key="4">
    <source>
        <dbReference type="Proteomes" id="UP000199406"/>
    </source>
</evidence>
<proteinExistence type="predicted"/>
<dbReference type="Pfam" id="PF04892">
    <property type="entry name" value="VanZ"/>
    <property type="match status" value="1"/>
</dbReference>
<evidence type="ECO:0000313" key="3">
    <source>
        <dbReference type="EMBL" id="SDF64502.1"/>
    </source>
</evidence>
<feature type="transmembrane region" description="Helical" evidence="1">
    <location>
        <begin position="104"/>
        <end position="121"/>
    </location>
</feature>
<reference evidence="4" key="1">
    <citation type="submission" date="2016-10" db="EMBL/GenBank/DDBJ databases">
        <authorList>
            <person name="Varghese N."/>
            <person name="Submissions S."/>
        </authorList>
    </citation>
    <scope>NUCLEOTIDE SEQUENCE [LARGE SCALE GENOMIC DNA]</scope>
    <source>
        <strain evidence="4">DSM 44268</strain>
    </source>
</reference>
<feature type="domain" description="VanZ-like" evidence="2">
    <location>
        <begin position="10"/>
        <end position="120"/>
    </location>
</feature>
<protein>
    <submittedName>
        <fullName evidence="3">VanZ like family protein</fullName>
    </submittedName>
</protein>
<dbReference type="PANTHER" id="PTHR36834:SF1">
    <property type="entry name" value="INTEGRAL MEMBRANE PROTEIN"/>
    <property type="match status" value="1"/>
</dbReference>
<dbReference type="EMBL" id="FNBT01000005">
    <property type="protein sequence ID" value="SDF64502.1"/>
    <property type="molecule type" value="Genomic_DNA"/>
</dbReference>
<dbReference type="Proteomes" id="UP000199406">
    <property type="component" value="Unassembled WGS sequence"/>
</dbReference>
<keyword evidence="1" id="KW-0472">Membrane</keyword>
<gene>
    <name evidence="3" type="ORF">SAMN05660662_2892</name>
</gene>
<dbReference type="PANTHER" id="PTHR36834">
    <property type="entry name" value="MEMBRANE PROTEIN-RELATED"/>
    <property type="match status" value="1"/>
</dbReference>
<evidence type="ECO:0000256" key="1">
    <source>
        <dbReference type="SAM" id="Phobius"/>
    </source>
</evidence>
<dbReference type="RefSeq" id="WP_176946372.1">
    <property type="nucleotide sequence ID" value="NZ_FNBT01000005.1"/>
</dbReference>
<name>A0A1G7MRW6_9ACTN</name>
<dbReference type="InterPro" id="IPR006976">
    <property type="entry name" value="VanZ-like"/>
</dbReference>
<dbReference type="AlphaFoldDB" id="A0A1G7MRW6"/>
<evidence type="ECO:0000259" key="2">
    <source>
        <dbReference type="Pfam" id="PF04892"/>
    </source>
</evidence>
<feature type="transmembrane region" description="Helical" evidence="1">
    <location>
        <begin position="74"/>
        <end position="92"/>
    </location>
</feature>
<sequence length="134" mass="13802">MHRPWLTAGFVAAALGVVALTFGPSPADLLFTLTQSVPGLDELSSTTVEMAANVLLFVPVALLLAAAAPRLSGVLVWLLCTAASAGVEAAQLVLPGRQTSVRDVVLNSAGAAIGVLLHALVGRRRSRSPGRARR</sequence>